<name>A0A0F9IKH2_9ZZZZ</name>
<accession>A0A0F9IKH2</accession>
<dbReference type="AlphaFoldDB" id="A0A0F9IKH2"/>
<sequence length="166" mass="18441">MAKRNVTSFRQVLNIPFKEVDAGRRSIPYLRRTEQQNIRDTELKGAKVGMIQAAPVAFGSSGSVAANAHALINLTLTHNGGNAIVAWPQVNIYVDNDNDIDSLWFKGDDVGFSAEALLSMGWVQLINTSVSGLRTNQAQMQGIFINRDSSAHTYHVHVRWLYMLIK</sequence>
<comment type="caution">
    <text evidence="1">The sequence shown here is derived from an EMBL/GenBank/DDBJ whole genome shotgun (WGS) entry which is preliminary data.</text>
</comment>
<gene>
    <name evidence="1" type="ORF">LCGC14_1567970</name>
</gene>
<organism evidence="1">
    <name type="scientific">marine sediment metagenome</name>
    <dbReference type="NCBI Taxonomy" id="412755"/>
    <lineage>
        <taxon>unclassified sequences</taxon>
        <taxon>metagenomes</taxon>
        <taxon>ecological metagenomes</taxon>
    </lineage>
</organism>
<reference evidence="1" key="1">
    <citation type="journal article" date="2015" name="Nature">
        <title>Complex archaea that bridge the gap between prokaryotes and eukaryotes.</title>
        <authorList>
            <person name="Spang A."/>
            <person name="Saw J.H."/>
            <person name="Jorgensen S.L."/>
            <person name="Zaremba-Niedzwiedzka K."/>
            <person name="Martijn J."/>
            <person name="Lind A.E."/>
            <person name="van Eijk R."/>
            <person name="Schleper C."/>
            <person name="Guy L."/>
            <person name="Ettema T.J."/>
        </authorList>
    </citation>
    <scope>NUCLEOTIDE SEQUENCE</scope>
</reference>
<proteinExistence type="predicted"/>
<protein>
    <submittedName>
        <fullName evidence="1">Uncharacterized protein</fullName>
    </submittedName>
</protein>
<evidence type="ECO:0000313" key="1">
    <source>
        <dbReference type="EMBL" id="KKM28107.1"/>
    </source>
</evidence>
<dbReference type="EMBL" id="LAZR01012189">
    <property type="protein sequence ID" value="KKM28107.1"/>
    <property type="molecule type" value="Genomic_DNA"/>
</dbReference>